<proteinExistence type="predicted"/>
<evidence type="ECO:0000256" key="1">
    <source>
        <dbReference type="SAM" id="MobiDB-lite"/>
    </source>
</evidence>
<reference evidence="2" key="1">
    <citation type="journal article" date="2020" name="J Insects Food Feed">
        <title>The yellow mealworm (Tenebrio molitor) genome: a resource for the emerging insects as food and feed industry.</title>
        <authorList>
            <person name="Eriksson T."/>
            <person name="Andere A."/>
            <person name="Kelstrup H."/>
            <person name="Emery V."/>
            <person name="Picard C."/>
        </authorList>
    </citation>
    <scope>NUCLEOTIDE SEQUENCE</scope>
    <source>
        <strain evidence="2">Stoneville</strain>
        <tissue evidence="2">Whole head</tissue>
    </source>
</reference>
<keyword evidence="3" id="KW-1185">Reference proteome</keyword>
<accession>A0A8J6LID3</accession>
<dbReference type="Proteomes" id="UP000719412">
    <property type="component" value="Unassembled WGS sequence"/>
</dbReference>
<feature type="region of interest" description="Disordered" evidence="1">
    <location>
        <begin position="79"/>
        <end position="125"/>
    </location>
</feature>
<organism evidence="2 3">
    <name type="scientific">Tenebrio molitor</name>
    <name type="common">Yellow mealworm beetle</name>
    <dbReference type="NCBI Taxonomy" id="7067"/>
    <lineage>
        <taxon>Eukaryota</taxon>
        <taxon>Metazoa</taxon>
        <taxon>Ecdysozoa</taxon>
        <taxon>Arthropoda</taxon>
        <taxon>Hexapoda</taxon>
        <taxon>Insecta</taxon>
        <taxon>Pterygota</taxon>
        <taxon>Neoptera</taxon>
        <taxon>Endopterygota</taxon>
        <taxon>Coleoptera</taxon>
        <taxon>Polyphaga</taxon>
        <taxon>Cucujiformia</taxon>
        <taxon>Tenebrionidae</taxon>
        <taxon>Tenebrio</taxon>
    </lineage>
</organism>
<dbReference type="EMBL" id="JABDTM020023942">
    <property type="protein sequence ID" value="KAH0814776.1"/>
    <property type="molecule type" value="Genomic_DNA"/>
</dbReference>
<feature type="compositionally biased region" description="Basic and acidic residues" evidence="1">
    <location>
        <begin position="108"/>
        <end position="122"/>
    </location>
</feature>
<comment type="caution">
    <text evidence="2">The sequence shown here is derived from an EMBL/GenBank/DDBJ whole genome shotgun (WGS) entry which is preliminary data.</text>
</comment>
<sequence>MSSQFTLSIINGSTLCSATPDHVPAPTVWNSIGGIDRRHSTPRLTGGVDLCVKRATPPDEGSSMPIAPRRSPDVAAIETATPRAIDIPKSTATAEGLRRQPRPCQGGDGRDSGRGRRPRPGDGDVGVCLRAAVTLTCVLECLRRTDGPQQEGTDY</sequence>
<evidence type="ECO:0000313" key="2">
    <source>
        <dbReference type="EMBL" id="KAH0814776.1"/>
    </source>
</evidence>
<evidence type="ECO:0000313" key="3">
    <source>
        <dbReference type="Proteomes" id="UP000719412"/>
    </source>
</evidence>
<gene>
    <name evidence="2" type="ORF">GEV33_008015</name>
</gene>
<name>A0A8J6LID3_TENMO</name>
<dbReference type="AlphaFoldDB" id="A0A8J6LID3"/>
<protein>
    <submittedName>
        <fullName evidence="2">Uncharacterized protein</fullName>
    </submittedName>
</protein>
<reference evidence="2" key="2">
    <citation type="submission" date="2021-08" db="EMBL/GenBank/DDBJ databases">
        <authorList>
            <person name="Eriksson T."/>
        </authorList>
    </citation>
    <scope>NUCLEOTIDE SEQUENCE</scope>
    <source>
        <strain evidence="2">Stoneville</strain>
        <tissue evidence="2">Whole head</tissue>
    </source>
</reference>